<gene>
    <name evidence="1" type="ORF">FHS13_000372</name>
</gene>
<evidence type="ECO:0000313" key="1">
    <source>
        <dbReference type="EMBL" id="MBB6118444.1"/>
    </source>
</evidence>
<accession>A0A841IKF4</accession>
<dbReference type="AlphaFoldDB" id="A0A841IKF4"/>
<sequence length="195" mass="21038">MLVDAAALLAHMTRESARACVLVERSEGENPGESVPLRYRISARDLLHWEYTVDEAGATVLRQACDGRELVQDSGRGPLRSPVPGHDTVDDPRYFYSWVGAVDTWLVEMLRPVDLLARVRVTSVAEEPSGTGLRIGALPLGSEPSPYSGFSMPDGRTLDMVLDPGRGLLVRVGIRAADGSLIDYSLTEESGSGTA</sequence>
<dbReference type="Proteomes" id="UP000536604">
    <property type="component" value="Unassembled WGS sequence"/>
</dbReference>
<dbReference type="EMBL" id="JACHJO010000001">
    <property type="protein sequence ID" value="MBB6118444.1"/>
    <property type="molecule type" value="Genomic_DNA"/>
</dbReference>
<reference evidence="1 2" key="1">
    <citation type="submission" date="2020-08" db="EMBL/GenBank/DDBJ databases">
        <title>Genomic Encyclopedia of Type Strains, Phase III (KMG-III): the genomes of soil and plant-associated and newly described type strains.</title>
        <authorList>
            <person name="Whitman W."/>
        </authorList>
    </citation>
    <scope>NUCLEOTIDE SEQUENCE [LARGE SCALE GENOMIC DNA]</scope>
    <source>
        <strain evidence="1 2">CECT 8712</strain>
    </source>
</reference>
<dbReference type="RefSeq" id="WP_184286315.1">
    <property type="nucleotide sequence ID" value="NZ_JACHJO010000001.1"/>
</dbReference>
<evidence type="ECO:0000313" key="2">
    <source>
        <dbReference type="Proteomes" id="UP000536604"/>
    </source>
</evidence>
<organism evidence="1 2">
    <name type="scientific">Nocardiopsis algeriensis</name>
    <dbReference type="NCBI Taxonomy" id="1478215"/>
    <lineage>
        <taxon>Bacteria</taxon>
        <taxon>Bacillati</taxon>
        <taxon>Actinomycetota</taxon>
        <taxon>Actinomycetes</taxon>
        <taxon>Streptosporangiales</taxon>
        <taxon>Nocardiopsidaceae</taxon>
        <taxon>Nocardiopsis</taxon>
    </lineage>
</organism>
<name>A0A841IKF4_9ACTN</name>
<comment type="caution">
    <text evidence="1">The sequence shown here is derived from an EMBL/GenBank/DDBJ whole genome shotgun (WGS) entry which is preliminary data.</text>
</comment>
<keyword evidence="2" id="KW-1185">Reference proteome</keyword>
<proteinExistence type="predicted"/>
<protein>
    <submittedName>
        <fullName evidence="1">Uncharacterized protein</fullName>
    </submittedName>
</protein>